<reference evidence="5" key="1">
    <citation type="submission" date="2025-08" db="UniProtKB">
        <authorList>
            <consortium name="RefSeq"/>
        </authorList>
    </citation>
    <scope>IDENTIFICATION</scope>
    <source>
        <tissue evidence="5">Blood</tissue>
    </source>
</reference>
<dbReference type="InterPro" id="IPR001611">
    <property type="entry name" value="Leu-rich_rpt"/>
</dbReference>
<dbReference type="InterPro" id="IPR032675">
    <property type="entry name" value="LRR_dom_sf"/>
</dbReference>
<evidence type="ECO:0000313" key="4">
    <source>
        <dbReference type="Proteomes" id="UP001732780"/>
    </source>
</evidence>
<keyword evidence="1" id="KW-0433">Leucine-rich repeat</keyword>
<keyword evidence="4" id="KW-1185">Reference proteome</keyword>
<dbReference type="InterPro" id="IPR000372">
    <property type="entry name" value="LRRNT"/>
</dbReference>
<evidence type="ECO:0000256" key="2">
    <source>
        <dbReference type="ARBA" id="ARBA00022729"/>
    </source>
</evidence>
<organism evidence="4 5">
    <name type="scientific">Camelus bactrianus</name>
    <name type="common">Bactrian camel</name>
    <dbReference type="NCBI Taxonomy" id="9837"/>
    <lineage>
        <taxon>Eukaryota</taxon>
        <taxon>Metazoa</taxon>
        <taxon>Chordata</taxon>
        <taxon>Craniata</taxon>
        <taxon>Vertebrata</taxon>
        <taxon>Euteleostomi</taxon>
        <taxon>Mammalia</taxon>
        <taxon>Eutheria</taxon>
        <taxon>Laurasiatheria</taxon>
        <taxon>Artiodactyla</taxon>
        <taxon>Tylopoda</taxon>
        <taxon>Camelidae</taxon>
        <taxon>Camelus</taxon>
    </lineage>
</organism>
<evidence type="ECO:0000256" key="1">
    <source>
        <dbReference type="ARBA" id="ARBA00022614"/>
    </source>
</evidence>
<dbReference type="SMART" id="SM00013">
    <property type="entry name" value="LRRNT"/>
    <property type="match status" value="1"/>
</dbReference>
<dbReference type="RefSeq" id="XP_045368673.1">
    <property type="nucleotide sequence ID" value="XM_045512717.1"/>
</dbReference>
<protein>
    <submittedName>
        <fullName evidence="5">Vasorin</fullName>
    </submittedName>
</protein>
<evidence type="ECO:0000256" key="3">
    <source>
        <dbReference type="ARBA" id="ARBA00022737"/>
    </source>
</evidence>
<dbReference type="InterPro" id="IPR050541">
    <property type="entry name" value="LRR_TM_domain-containing"/>
</dbReference>
<gene>
    <name evidence="5" type="primary">VASN</name>
</gene>
<proteinExistence type="predicted"/>
<keyword evidence="3" id="KW-0677">Repeat</keyword>
<dbReference type="SUPFAM" id="SSF52058">
    <property type="entry name" value="L domain-like"/>
    <property type="match status" value="1"/>
</dbReference>
<dbReference type="Proteomes" id="UP001732780">
    <property type="component" value="Chromosome 18"/>
</dbReference>
<dbReference type="GO" id="GO:0005886">
    <property type="term" value="C:plasma membrane"/>
    <property type="evidence" value="ECO:0007669"/>
    <property type="project" value="TreeGrafter"/>
</dbReference>
<dbReference type="PANTHER" id="PTHR24369:SF160">
    <property type="entry name" value="VASORIN"/>
    <property type="match status" value="1"/>
</dbReference>
<dbReference type="PROSITE" id="PS51450">
    <property type="entry name" value="LRR"/>
    <property type="match status" value="1"/>
</dbReference>
<name>A0A9W3HE79_CAMBA</name>
<evidence type="ECO:0000313" key="5">
    <source>
        <dbReference type="RefSeq" id="XP_045368673.1"/>
    </source>
</evidence>
<dbReference type="PANTHER" id="PTHR24369">
    <property type="entry name" value="ANTIGEN BSP, PUTATIVE-RELATED"/>
    <property type="match status" value="1"/>
</dbReference>
<dbReference type="AlphaFoldDB" id="A0A9W3HE79"/>
<dbReference type="Pfam" id="PF13855">
    <property type="entry name" value="LRR_8"/>
    <property type="match status" value="1"/>
</dbReference>
<accession>A0A9W3HE79</accession>
<dbReference type="CTD" id="114990"/>
<dbReference type="Gene3D" id="3.80.10.10">
    <property type="entry name" value="Ribonuclease Inhibitor"/>
    <property type="match status" value="1"/>
</dbReference>
<keyword evidence="2" id="KW-0732">Signal</keyword>
<sequence length="103" mass="10937">MSSRIPPRLLLPLLLLLPALRPRVQGCPSGCQCNQPQTVFCTARQGTTVPHDVPPDTVGLYIFENGITTLDVGSFASLPGLQLLDLSQNQIASLPGHPGPPSQ</sequence>